<accession>A0A4S4AV45</accession>
<sequence>MSNSGRDDAPQPYTLRGRALDAELPAPSRKQGNPLGEAIMERRRSNSIRRLPVATLMTLPTIHPNSKIAEAAIRELGVRQDIVQASKHQFLKMERPDMNAKGPVGMREASAIRFAASMAEEAQDEVVREDIKRGQKPKQVGQIGLASVDGHMGIGFSGKSSEMAHTQRVQDRMLALQEHYDQKGRADHWSGRLQGIAVSDVVAESNANVCAAKRAAHVAHSMSLGDQAPTEPVKRHRVPPPDTLVEMMSPSMSGRGNLLSDFSVQSSSQHPDPAPQGTRTIGNRTRRDSVSSMANSCETCMKEHMEHMNKRGR</sequence>
<comment type="caution">
    <text evidence="2">The sequence shown here is derived from an EMBL/GenBank/DDBJ whole genome shotgun (WGS) entry which is preliminary data.</text>
</comment>
<feature type="region of interest" description="Disordered" evidence="1">
    <location>
        <begin position="249"/>
        <end position="313"/>
    </location>
</feature>
<gene>
    <name evidence="2" type="ORF">E6C76_13985</name>
</gene>
<feature type="compositionally biased region" description="Polar residues" evidence="1">
    <location>
        <begin position="250"/>
        <end position="270"/>
    </location>
</feature>
<dbReference type="RefSeq" id="WP_136348855.1">
    <property type="nucleotide sequence ID" value="NZ_SSOC01000005.1"/>
</dbReference>
<evidence type="ECO:0000313" key="3">
    <source>
        <dbReference type="Proteomes" id="UP000308430"/>
    </source>
</evidence>
<reference evidence="2 3" key="1">
    <citation type="submission" date="2019-04" db="EMBL/GenBank/DDBJ databases">
        <title>Azoarcus nasutitermitis sp. nov. isolated from termite nest.</title>
        <authorList>
            <person name="Lin S.-Y."/>
            <person name="Hameed A."/>
            <person name="Hsu Y.-H."/>
            <person name="Young C.-C."/>
        </authorList>
    </citation>
    <scope>NUCLEOTIDE SEQUENCE [LARGE SCALE GENOMIC DNA]</scope>
    <source>
        <strain evidence="2 3">CC-YHH838</strain>
    </source>
</reference>
<evidence type="ECO:0000256" key="1">
    <source>
        <dbReference type="SAM" id="MobiDB-lite"/>
    </source>
</evidence>
<organism evidence="2 3">
    <name type="scientific">Pseudothauera nasutitermitis</name>
    <dbReference type="NCBI Taxonomy" id="2565930"/>
    <lineage>
        <taxon>Bacteria</taxon>
        <taxon>Pseudomonadati</taxon>
        <taxon>Pseudomonadota</taxon>
        <taxon>Betaproteobacteria</taxon>
        <taxon>Rhodocyclales</taxon>
        <taxon>Zoogloeaceae</taxon>
        <taxon>Pseudothauera</taxon>
    </lineage>
</organism>
<keyword evidence="3" id="KW-1185">Reference proteome</keyword>
<feature type="region of interest" description="Disordered" evidence="1">
    <location>
        <begin position="1"/>
        <end position="36"/>
    </location>
</feature>
<dbReference type="OrthoDB" id="9179108at2"/>
<protein>
    <submittedName>
        <fullName evidence="2">Uncharacterized protein</fullName>
    </submittedName>
</protein>
<feature type="compositionally biased region" description="Basic and acidic residues" evidence="1">
    <location>
        <begin position="300"/>
        <end position="313"/>
    </location>
</feature>
<dbReference type="Proteomes" id="UP000308430">
    <property type="component" value="Unassembled WGS sequence"/>
</dbReference>
<name>A0A4S4AV45_9RHOO</name>
<dbReference type="AlphaFoldDB" id="A0A4S4AV45"/>
<evidence type="ECO:0000313" key="2">
    <source>
        <dbReference type="EMBL" id="THF63694.1"/>
    </source>
</evidence>
<dbReference type="EMBL" id="SSOC01000005">
    <property type="protein sequence ID" value="THF63694.1"/>
    <property type="molecule type" value="Genomic_DNA"/>
</dbReference>
<proteinExistence type="predicted"/>